<sequence length="423" mass="49117">MNKRSLAIIAVALLILGAGIAWIASNIERYTRHVDDGATVDVILNPWYAAQALLDQQQKESHRSFNLHPVLEKLKPYDALVLFNSSTIGNPATRQKLMDWMHGGGHLIVTAQEEWDFDSESADPFLDSFGIRFYYQEEEYDDDYEEEYPEDAAFDEMPESVNESAALESTDTESVTEQTEESEAGQSCAFIDYDDLFEVTWNQDILLIESLGGYTLDDEYDEAIRTGESWPNALLQYQVGAGKLTVLMDPTIWHNDRIGDYDHAFLLWQLVKQDDIIWFVSSNESENLLGILWRTAPYLLIGLGFTILIWGWRRWVRFGPLIPEPSNEHRQWLEHIEAATRFDWNHHQGQTMVDQLRQDIQQIMSRHHNLSYSQNQAEWLELLTQRCKLNQQQIQESMTQPSPHREHPWMELISQLQIIRNAL</sequence>
<protein>
    <recommendedName>
        <fullName evidence="3">DUF4350 domain-containing protein</fullName>
    </recommendedName>
</protein>
<dbReference type="AlphaFoldDB" id="A0A2K9LQD0"/>
<evidence type="ECO:0000313" key="4">
    <source>
        <dbReference type="EMBL" id="AUM14538.1"/>
    </source>
</evidence>
<dbReference type="Pfam" id="PF14258">
    <property type="entry name" value="DUF4350"/>
    <property type="match status" value="1"/>
</dbReference>
<dbReference type="InterPro" id="IPR025646">
    <property type="entry name" value="DUF4350"/>
</dbReference>
<organism evidence="4 5">
    <name type="scientific">Ketobacter alkanivorans</name>
    <dbReference type="NCBI Taxonomy" id="1917421"/>
    <lineage>
        <taxon>Bacteria</taxon>
        <taxon>Pseudomonadati</taxon>
        <taxon>Pseudomonadota</taxon>
        <taxon>Gammaproteobacteria</taxon>
        <taxon>Pseudomonadales</taxon>
        <taxon>Ketobacteraceae</taxon>
        <taxon>Ketobacter</taxon>
    </lineage>
</organism>
<dbReference type="KEGG" id="kak:Kalk_19820"/>
<dbReference type="EMBL" id="CP022684">
    <property type="protein sequence ID" value="AUM14538.1"/>
    <property type="molecule type" value="Genomic_DNA"/>
</dbReference>
<keyword evidence="2" id="KW-0472">Membrane</keyword>
<dbReference type="SUPFAM" id="SSF52317">
    <property type="entry name" value="Class I glutamine amidotransferase-like"/>
    <property type="match status" value="1"/>
</dbReference>
<feature type="compositionally biased region" description="Low complexity" evidence="1">
    <location>
        <begin position="168"/>
        <end position="177"/>
    </location>
</feature>
<evidence type="ECO:0000256" key="2">
    <source>
        <dbReference type="SAM" id="Phobius"/>
    </source>
</evidence>
<feature type="region of interest" description="Disordered" evidence="1">
    <location>
        <begin position="158"/>
        <end position="184"/>
    </location>
</feature>
<accession>A0A2K9LQD0</accession>
<gene>
    <name evidence="4" type="ORF">Kalk_19820</name>
</gene>
<keyword evidence="5" id="KW-1185">Reference proteome</keyword>
<proteinExistence type="predicted"/>
<feature type="domain" description="DUF4350" evidence="3">
    <location>
        <begin position="45"/>
        <end position="271"/>
    </location>
</feature>
<name>A0A2K9LQD0_9GAMM</name>
<evidence type="ECO:0000313" key="5">
    <source>
        <dbReference type="Proteomes" id="UP000235116"/>
    </source>
</evidence>
<evidence type="ECO:0000256" key="1">
    <source>
        <dbReference type="SAM" id="MobiDB-lite"/>
    </source>
</evidence>
<dbReference type="Proteomes" id="UP000235116">
    <property type="component" value="Chromosome"/>
</dbReference>
<feature type="transmembrane region" description="Helical" evidence="2">
    <location>
        <begin position="291"/>
        <end position="312"/>
    </location>
</feature>
<dbReference type="OrthoDB" id="6638317at2"/>
<keyword evidence="2" id="KW-1133">Transmembrane helix</keyword>
<keyword evidence="2" id="KW-0812">Transmembrane</keyword>
<dbReference type="InterPro" id="IPR029062">
    <property type="entry name" value="Class_I_gatase-like"/>
</dbReference>
<dbReference type="RefSeq" id="WP_101895911.1">
    <property type="nucleotide sequence ID" value="NZ_CP022684.1"/>
</dbReference>
<evidence type="ECO:0000259" key="3">
    <source>
        <dbReference type="Pfam" id="PF14258"/>
    </source>
</evidence>
<reference evidence="5" key="1">
    <citation type="submission" date="2017-08" db="EMBL/GenBank/DDBJ databases">
        <title>Direct submision.</title>
        <authorList>
            <person name="Kim S.-J."/>
            <person name="Rhee S.-K."/>
        </authorList>
    </citation>
    <scope>NUCLEOTIDE SEQUENCE [LARGE SCALE GENOMIC DNA]</scope>
    <source>
        <strain evidence="5">GI5</strain>
    </source>
</reference>